<dbReference type="InterPro" id="IPR051783">
    <property type="entry name" value="NAD(P)-dependent_oxidoreduct"/>
</dbReference>
<dbReference type="RefSeq" id="WP_369600885.1">
    <property type="nucleotide sequence ID" value="NZ_CP154858.1"/>
</dbReference>
<dbReference type="Gene3D" id="3.40.50.720">
    <property type="entry name" value="NAD(P)-binding Rossmann-like Domain"/>
    <property type="match status" value="1"/>
</dbReference>
<name>A0AB39UUA9_9GAMM</name>
<dbReference type="PANTHER" id="PTHR48079:SF6">
    <property type="entry name" value="NAD(P)-BINDING DOMAIN-CONTAINING PROTEIN-RELATED"/>
    <property type="match status" value="1"/>
</dbReference>
<reference evidence="1" key="1">
    <citation type="submission" date="2024-05" db="EMBL/GenBank/DDBJ databases">
        <title>Genome sequencing of novel strain.</title>
        <authorList>
            <person name="Ganbat D."/>
            <person name="Ganbat S."/>
            <person name="Lee S.-J."/>
        </authorList>
    </citation>
    <scope>NUCLEOTIDE SEQUENCE</scope>
    <source>
        <strain evidence="1">SMD15-11</strain>
    </source>
</reference>
<organism evidence="1">
    <name type="scientific">Thermohahella caldifontis</name>
    <dbReference type="NCBI Taxonomy" id="3142973"/>
    <lineage>
        <taxon>Bacteria</taxon>
        <taxon>Pseudomonadati</taxon>
        <taxon>Pseudomonadota</taxon>
        <taxon>Gammaproteobacteria</taxon>
        <taxon>Oceanospirillales</taxon>
        <taxon>Hahellaceae</taxon>
        <taxon>Thermohahella</taxon>
    </lineage>
</organism>
<accession>A0AB39UUA9</accession>
<dbReference type="InterPro" id="IPR036291">
    <property type="entry name" value="NAD(P)-bd_dom_sf"/>
</dbReference>
<proteinExistence type="predicted"/>
<gene>
    <name evidence="1" type="ORF">AAIA72_13775</name>
</gene>
<dbReference type="KEGG" id="tcd:AAIA72_13775"/>
<dbReference type="PANTHER" id="PTHR48079">
    <property type="entry name" value="PROTEIN YEEZ"/>
    <property type="match status" value="1"/>
</dbReference>
<evidence type="ECO:0000313" key="1">
    <source>
        <dbReference type="EMBL" id="XDT71861.1"/>
    </source>
</evidence>
<dbReference type="SUPFAM" id="SSF51735">
    <property type="entry name" value="NAD(P)-binding Rossmann-fold domains"/>
    <property type="match status" value="1"/>
</dbReference>
<dbReference type="AlphaFoldDB" id="A0AB39UUA9"/>
<dbReference type="GO" id="GO:0005737">
    <property type="term" value="C:cytoplasm"/>
    <property type="evidence" value="ECO:0007669"/>
    <property type="project" value="TreeGrafter"/>
</dbReference>
<dbReference type="GO" id="GO:0004029">
    <property type="term" value="F:aldehyde dehydrogenase (NAD+) activity"/>
    <property type="evidence" value="ECO:0007669"/>
    <property type="project" value="TreeGrafter"/>
</dbReference>
<sequence>MVAVSRHAPETLPDQVAHQVVDVTRPAAFRNLPGHLDVLVYCLSPSGGGEEAYEAVFGLAIRQLLARWPVGRIGRILFVSSTSVYAQDDDSWVDENSPAVPRRPQSRILRRAEQQLLDSGHPVTIVRFSGIYGGHRTAFLDAVLTGQVPVTPPSPWTNRIHESDAAGILAFLANRALAGQDLAPLYIGSDCEPVQRHVLANWILEAAGEHMTPDPEASWPARGGSKRLSNARIRAAGYAFRYPTWREGYSEMLARLNRAP</sequence>
<dbReference type="EMBL" id="CP154858">
    <property type="protein sequence ID" value="XDT71861.1"/>
    <property type="molecule type" value="Genomic_DNA"/>
</dbReference>
<protein>
    <submittedName>
        <fullName evidence="1">Nucleoside-diphosphate sugar epimerase</fullName>
    </submittedName>
</protein>